<organism evidence="1 2">
    <name type="scientific">Vigna unguiculata</name>
    <name type="common">Cowpea</name>
    <dbReference type="NCBI Taxonomy" id="3917"/>
    <lineage>
        <taxon>Eukaryota</taxon>
        <taxon>Viridiplantae</taxon>
        <taxon>Streptophyta</taxon>
        <taxon>Embryophyta</taxon>
        <taxon>Tracheophyta</taxon>
        <taxon>Spermatophyta</taxon>
        <taxon>Magnoliopsida</taxon>
        <taxon>eudicotyledons</taxon>
        <taxon>Gunneridae</taxon>
        <taxon>Pentapetalae</taxon>
        <taxon>rosids</taxon>
        <taxon>fabids</taxon>
        <taxon>Fabales</taxon>
        <taxon>Fabaceae</taxon>
        <taxon>Papilionoideae</taxon>
        <taxon>50 kb inversion clade</taxon>
        <taxon>NPAAA clade</taxon>
        <taxon>indigoferoid/millettioid clade</taxon>
        <taxon>Phaseoleae</taxon>
        <taxon>Vigna</taxon>
    </lineage>
</organism>
<evidence type="ECO:0000313" key="1">
    <source>
        <dbReference type="EMBL" id="QCD90249.1"/>
    </source>
</evidence>
<name>A0A4D6LN51_VIGUN</name>
<accession>A0A4D6LN51</accession>
<keyword evidence="2" id="KW-1185">Reference proteome</keyword>
<proteinExistence type="predicted"/>
<reference evidence="1 2" key="1">
    <citation type="submission" date="2019-04" db="EMBL/GenBank/DDBJ databases">
        <title>An improved genome assembly and genetic linkage map for asparagus bean, Vigna unguiculata ssp. sesquipedialis.</title>
        <authorList>
            <person name="Xia Q."/>
            <person name="Zhang R."/>
            <person name="Dong Y."/>
        </authorList>
    </citation>
    <scope>NUCLEOTIDE SEQUENCE [LARGE SCALE GENOMIC DNA]</scope>
    <source>
        <tissue evidence="1">Leaf</tissue>
    </source>
</reference>
<dbReference type="Proteomes" id="UP000501690">
    <property type="component" value="Linkage Group LG4"/>
</dbReference>
<dbReference type="AlphaFoldDB" id="A0A4D6LN51"/>
<gene>
    <name evidence="1" type="ORF">DEO72_LG4g1204</name>
</gene>
<protein>
    <submittedName>
        <fullName evidence="1">Uncharacterized protein</fullName>
    </submittedName>
</protein>
<evidence type="ECO:0000313" key="2">
    <source>
        <dbReference type="Proteomes" id="UP000501690"/>
    </source>
</evidence>
<sequence>MSNHRVPQRREIRLLLRVQIHTSMTKIDTAVSEDANSFCCNAINLTIVALSCEPDLPCAFGNHHEQRC</sequence>
<dbReference type="EMBL" id="CP039348">
    <property type="protein sequence ID" value="QCD90249.1"/>
    <property type="molecule type" value="Genomic_DNA"/>
</dbReference>